<evidence type="ECO:0000313" key="2">
    <source>
        <dbReference type="EMBL" id="MPL86540.1"/>
    </source>
</evidence>
<dbReference type="EMBL" id="VSSQ01000223">
    <property type="protein sequence ID" value="MPL86540.1"/>
    <property type="molecule type" value="Genomic_DNA"/>
</dbReference>
<accession>A0A644V5C6</accession>
<sequence length="90" mass="10245">MKKIHIMAGDFSTPEELQEYLGDVFSFPNHYGANLDALYDCLTEVDEKTKIIISNKIAEEDSLGEYGERLLEVFETAAQDNDKLKLEITE</sequence>
<organism evidence="2">
    <name type="scientific">bioreactor metagenome</name>
    <dbReference type="NCBI Taxonomy" id="1076179"/>
    <lineage>
        <taxon>unclassified sequences</taxon>
        <taxon>metagenomes</taxon>
        <taxon>ecological metagenomes</taxon>
    </lineage>
</organism>
<dbReference type="SUPFAM" id="SSF52038">
    <property type="entry name" value="Barstar-related"/>
    <property type="match status" value="1"/>
</dbReference>
<dbReference type="Gene3D" id="3.30.370.10">
    <property type="entry name" value="Barstar-like"/>
    <property type="match status" value="1"/>
</dbReference>
<dbReference type="Pfam" id="PF01337">
    <property type="entry name" value="Barstar"/>
    <property type="match status" value="1"/>
</dbReference>
<name>A0A644V5C6_9ZZZZ</name>
<protein>
    <recommendedName>
        <fullName evidence="1">Barstar (barnase inhibitor) domain-containing protein</fullName>
    </recommendedName>
</protein>
<dbReference type="InterPro" id="IPR035905">
    <property type="entry name" value="Barstar-like_sf"/>
</dbReference>
<comment type="caution">
    <text evidence="2">The sequence shown here is derived from an EMBL/GenBank/DDBJ whole genome shotgun (WGS) entry which is preliminary data.</text>
</comment>
<dbReference type="AlphaFoldDB" id="A0A644V5C6"/>
<feature type="domain" description="Barstar (barnase inhibitor)" evidence="1">
    <location>
        <begin position="1"/>
        <end position="81"/>
    </location>
</feature>
<evidence type="ECO:0000259" key="1">
    <source>
        <dbReference type="Pfam" id="PF01337"/>
    </source>
</evidence>
<gene>
    <name evidence="2" type="ORF">SDC9_32522</name>
</gene>
<dbReference type="InterPro" id="IPR000468">
    <property type="entry name" value="Barstar"/>
</dbReference>
<reference evidence="2" key="1">
    <citation type="submission" date="2019-08" db="EMBL/GenBank/DDBJ databases">
        <authorList>
            <person name="Kucharzyk K."/>
            <person name="Murdoch R.W."/>
            <person name="Higgins S."/>
            <person name="Loffler F."/>
        </authorList>
    </citation>
    <scope>NUCLEOTIDE SEQUENCE</scope>
</reference>
<proteinExistence type="predicted"/>